<gene>
    <name evidence="9" type="ORF">G0028_00185</name>
</gene>
<sequence>MLGFVIAVFAIAGMIKGTIGLGLPAVSMGLLTLMISPFQAATLLIVPSVVTNIWQLFAEGQVWRLVRRFYPLLLGIILGSVFSIFPTLGHANDHFHSEALLGGMLALYGLYGLFAKKMPNLAPYEKWLSPVMGYLGGALTVATGVVVIPVVPYLQSLQLKRDDLVQSLGLAFTVSTFCLAAFLHFNPVDDTPIDYQLSLMALFPALIGMWLGTKIRYRISEQKFRKVFFFGLVIFGMYSVLHQLGVL</sequence>
<feature type="transmembrane region" description="Helical" evidence="8">
    <location>
        <begin position="134"/>
        <end position="155"/>
    </location>
</feature>
<dbReference type="PANTHER" id="PTHR30269">
    <property type="entry name" value="TRANSMEMBRANE PROTEIN YFCA"/>
    <property type="match status" value="1"/>
</dbReference>
<dbReference type="GO" id="GO:0005886">
    <property type="term" value="C:plasma membrane"/>
    <property type="evidence" value="ECO:0007669"/>
    <property type="project" value="UniProtKB-SubCell"/>
</dbReference>
<dbReference type="AlphaFoldDB" id="A0A7S6VT65"/>
<dbReference type="PANTHER" id="PTHR30269:SF32">
    <property type="entry name" value="MEMBRANE TRANSPORTER PROTEIN-RELATED"/>
    <property type="match status" value="1"/>
</dbReference>
<name>A0A7S6VT65_9GAMM</name>
<dbReference type="RefSeq" id="WP_180047505.1">
    <property type="nucleotide sequence ID" value="NZ_CP048659.1"/>
</dbReference>
<organism evidence="9 10">
    <name type="scientific">Acinetobacter piscicola</name>
    <dbReference type="NCBI Taxonomy" id="2006115"/>
    <lineage>
        <taxon>Bacteria</taxon>
        <taxon>Pseudomonadati</taxon>
        <taxon>Pseudomonadota</taxon>
        <taxon>Gammaproteobacteria</taxon>
        <taxon>Moraxellales</taxon>
        <taxon>Moraxellaceae</taxon>
        <taxon>Acinetobacter</taxon>
    </lineage>
</organism>
<evidence type="ECO:0000256" key="6">
    <source>
        <dbReference type="ARBA" id="ARBA00022989"/>
    </source>
</evidence>
<evidence type="ECO:0000313" key="10">
    <source>
        <dbReference type="Proteomes" id="UP000593966"/>
    </source>
</evidence>
<evidence type="ECO:0000256" key="7">
    <source>
        <dbReference type="ARBA" id="ARBA00023136"/>
    </source>
</evidence>
<evidence type="ECO:0000256" key="3">
    <source>
        <dbReference type="ARBA" id="ARBA00022448"/>
    </source>
</evidence>
<keyword evidence="10" id="KW-1185">Reference proteome</keyword>
<dbReference type="Pfam" id="PF01925">
    <property type="entry name" value="TauE"/>
    <property type="match status" value="1"/>
</dbReference>
<proteinExistence type="inferred from homology"/>
<keyword evidence="3" id="KW-0813">Transport</keyword>
<protein>
    <recommendedName>
        <fullName evidence="8">Probable membrane transporter protein</fullName>
    </recommendedName>
</protein>
<evidence type="ECO:0000256" key="4">
    <source>
        <dbReference type="ARBA" id="ARBA00022475"/>
    </source>
</evidence>
<keyword evidence="6 8" id="KW-1133">Transmembrane helix</keyword>
<comment type="subcellular location">
    <subcellularLocation>
        <location evidence="1 8">Cell membrane</location>
        <topology evidence="1 8">Multi-pass membrane protein</topology>
    </subcellularLocation>
</comment>
<feature type="transmembrane region" description="Helical" evidence="8">
    <location>
        <begin position="167"/>
        <end position="185"/>
    </location>
</feature>
<dbReference type="Proteomes" id="UP000593966">
    <property type="component" value="Chromosome"/>
</dbReference>
<feature type="transmembrane region" description="Helical" evidence="8">
    <location>
        <begin position="38"/>
        <end position="57"/>
    </location>
</feature>
<evidence type="ECO:0000256" key="5">
    <source>
        <dbReference type="ARBA" id="ARBA00022692"/>
    </source>
</evidence>
<dbReference type="InterPro" id="IPR002781">
    <property type="entry name" value="TM_pro_TauE-like"/>
</dbReference>
<evidence type="ECO:0000256" key="1">
    <source>
        <dbReference type="ARBA" id="ARBA00004651"/>
    </source>
</evidence>
<evidence type="ECO:0000256" key="8">
    <source>
        <dbReference type="RuleBase" id="RU363041"/>
    </source>
</evidence>
<dbReference type="InterPro" id="IPR052017">
    <property type="entry name" value="TSUP"/>
</dbReference>
<evidence type="ECO:0000313" key="9">
    <source>
        <dbReference type="EMBL" id="QOW44455.1"/>
    </source>
</evidence>
<feature type="transmembrane region" description="Helical" evidence="8">
    <location>
        <begin position="95"/>
        <end position="114"/>
    </location>
</feature>
<feature type="transmembrane region" description="Helical" evidence="8">
    <location>
        <begin position="69"/>
        <end position="88"/>
    </location>
</feature>
<feature type="transmembrane region" description="Helical" evidence="8">
    <location>
        <begin position="227"/>
        <end position="245"/>
    </location>
</feature>
<evidence type="ECO:0000256" key="2">
    <source>
        <dbReference type="ARBA" id="ARBA00009142"/>
    </source>
</evidence>
<keyword evidence="5 8" id="KW-0812">Transmembrane</keyword>
<comment type="similarity">
    <text evidence="2 8">Belongs to the 4-toluene sulfonate uptake permease (TSUP) (TC 2.A.102) family.</text>
</comment>
<feature type="transmembrane region" description="Helical" evidence="8">
    <location>
        <begin position="6"/>
        <end position="26"/>
    </location>
</feature>
<keyword evidence="4 8" id="KW-1003">Cell membrane</keyword>
<reference evidence="9 10" key="1">
    <citation type="submission" date="2020-02" db="EMBL/GenBank/DDBJ databases">
        <title>Tigecycline-resistant Acinetobacter species from pigs and migratory birds.</title>
        <authorList>
            <person name="Chen C."/>
            <person name="Sun J."/>
            <person name="Liao X.-P."/>
            <person name="Liu Y.-H."/>
        </authorList>
    </citation>
    <scope>NUCLEOTIDE SEQUENCE [LARGE SCALE GENOMIC DNA]</scope>
    <source>
        <strain evidence="9 10">YH12207_T</strain>
    </source>
</reference>
<accession>A0A7S6VT65</accession>
<keyword evidence="7 8" id="KW-0472">Membrane</keyword>
<dbReference type="EMBL" id="CP048659">
    <property type="protein sequence ID" value="QOW44455.1"/>
    <property type="molecule type" value="Genomic_DNA"/>
</dbReference>